<dbReference type="EMBL" id="GBXM01018018">
    <property type="protein sequence ID" value="JAH90559.1"/>
    <property type="molecule type" value="Transcribed_RNA"/>
</dbReference>
<sequence length="73" mass="8513">MFHFNSTQTKTGTECVRCIAQQNMHNIPITWKNILMLTNMYKQNLFNFPISFSPCSSHLLKVQYASRSKNSIK</sequence>
<reference evidence="1" key="1">
    <citation type="submission" date="2014-11" db="EMBL/GenBank/DDBJ databases">
        <authorList>
            <person name="Amaro Gonzalez C."/>
        </authorList>
    </citation>
    <scope>NUCLEOTIDE SEQUENCE</scope>
</reference>
<protein>
    <submittedName>
        <fullName evidence="1">Uncharacterized protein</fullName>
    </submittedName>
</protein>
<evidence type="ECO:0000313" key="1">
    <source>
        <dbReference type="EMBL" id="JAH90559.1"/>
    </source>
</evidence>
<dbReference type="AlphaFoldDB" id="A0A0E9WJI1"/>
<organism evidence="1">
    <name type="scientific">Anguilla anguilla</name>
    <name type="common">European freshwater eel</name>
    <name type="synonym">Muraena anguilla</name>
    <dbReference type="NCBI Taxonomy" id="7936"/>
    <lineage>
        <taxon>Eukaryota</taxon>
        <taxon>Metazoa</taxon>
        <taxon>Chordata</taxon>
        <taxon>Craniata</taxon>
        <taxon>Vertebrata</taxon>
        <taxon>Euteleostomi</taxon>
        <taxon>Actinopterygii</taxon>
        <taxon>Neopterygii</taxon>
        <taxon>Teleostei</taxon>
        <taxon>Anguilliformes</taxon>
        <taxon>Anguillidae</taxon>
        <taxon>Anguilla</taxon>
    </lineage>
</organism>
<accession>A0A0E9WJI1</accession>
<reference evidence="1" key="2">
    <citation type="journal article" date="2015" name="Fish Shellfish Immunol.">
        <title>Early steps in the European eel (Anguilla anguilla)-Vibrio vulnificus interaction in the gills: Role of the RtxA13 toxin.</title>
        <authorList>
            <person name="Callol A."/>
            <person name="Pajuelo D."/>
            <person name="Ebbesson L."/>
            <person name="Teles M."/>
            <person name="MacKenzie S."/>
            <person name="Amaro C."/>
        </authorList>
    </citation>
    <scope>NUCLEOTIDE SEQUENCE</scope>
</reference>
<name>A0A0E9WJI1_ANGAN</name>
<proteinExistence type="predicted"/>